<evidence type="ECO:0000313" key="2">
    <source>
        <dbReference type="EMBL" id="PBK95906.1"/>
    </source>
</evidence>
<evidence type="ECO:0000313" key="3">
    <source>
        <dbReference type="Proteomes" id="UP000217790"/>
    </source>
</evidence>
<dbReference type="EMBL" id="KZ293651">
    <property type="protein sequence ID" value="PBK95906.1"/>
    <property type="molecule type" value="Genomic_DNA"/>
</dbReference>
<organism evidence="2 3">
    <name type="scientific">Armillaria gallica</name>
    <name type="common">Bulbous honey fungus</name>
    <name type="synonym">Armillaria bulbosa</name>
    <dbReference type="NCBI Taxonomy" id="47427"/>
    <lineage>
        <taxon>Eukaryota</taxon>
        <taxon>Fungi</taxon>
        <taxon>Dikarya</taxon>
        <taxon>Basidiomycota</taxon>
        <taxon>Agaricomycotina</taxon>
        <taxon>Agaricomycetes</taxon>
        <taxon>Agaricomycetidae</taxon>
        <taxon>Agaricales</taxon>
        <taxon>Marasmiineae</taxon>
        <taxon>Physalacriaceae</taxon>
        <taxon>Armillaria</taxon>
    </lineage>
</organism>
<reference evidence="3" key="1">
    <citation type="journal article" date="2017" name="Nat. Ecol. Evol.">
        <title>Genome expansion and lineage-specific genetic innovations in the forest pathogenic fungi Armillaria.</title>
        <authorList>
            <person name="Sipos G."/>
            <person name="Prasanna A.N."/>
            <person name="Walter M.C."/>
            <person name="O'Connor E."/>
            <person name="Balint B."/>
            <person name="Krizsan K."/>
            <person name="Kiss B."/>
            <person name="Hess J."/>
            <person name="Varga T."/>
            <person name="Slot J."/>
            <person name="Riley R."/>
            <person name="Boka B."/>
            <person name="Rigling D."/>
            <person name="Barry K."/>
            <person name="Lee J."/>
            <person name="Mihaltcheva S."/>
            <person name="LaButti K."/>
            <person name="Lipzen A."/>
            <person name="Waldron R."/>
            <person name="Moloney N.M."/>
            <person name="Sperisen C."/>
            <person name="Kredics L."/>
            <person name="Vagvoelgyi C."/>
            <person name="Patrignani A."/>
            <person name="Fitzpatrick D."/>
            <person name="Nagy I."/>
            <person name="Doyle S."/>
            <person name="Anderson J.B."/>
            <person name="Grigoriev I.V."/>
            <person name="Gueldener U."/>
            <person name="Muensterkoetter M."/>
            <person name="Nagy L.G."/>
        </authorList>
    </citation>
    <scope>NUCLEOTIDE SEQUENCE [LARGE SCALE GENOMIC DNA]</scope>
    <source>
        <strain evidence="3">Ar21-2</strain>
    </source>
</reference>
<dbReference type="Proteomes" id="UP000217790">
    <property type="component" value="Unassembled WGS sequence"/>
</dbReference>
<protein>
    <submittedName>
        <fullName evidence="2">Uncharacterized protein</fullName>
    </submittedName>
</protein>
<dbReference type="AlphaFoldDB" id="A0A2H3E8C5"/>
<feature type="transmembrane region" description="Helical" evidence="1">
    <location>
        <begin position="25"/>
        <end position="44"/>
    </location>
</feature>
<accession>A0A2H3E8C5</accession>
<evidence type="ECO:0000256" key="1">
    <source>
        <dbReference type="SAM" id="Phobius"/>
    </source>
</evidence>
<sequence>MSAKTSTSSSTPCATKAMVTSFHPWNVIIFVLLVIHGGLFLSHIRRIGYESLAHTISHWILPGPLYKPLTTSKHAAAKQLQLLQTFSGPRSVEAPLRRLHALDENHCP</sequence>
<keyword evidence="1" id="KW-0472">Membrane</keyword>
<keyword evidence="3" id="KW-1185">Reference proteome</keyword>
<keyword evidence="1" id="KW-0812">Transmembrane</keyword>
<gene>
    <name evidence="2" type="ORF">ARMGADRAFT_752908</name>
</gene>
<proteinExistence type="predicted"/>
<keyword evidence="1" id="KW-1133">Transmembrane helix</keyword>
<dbReference type="InParanoid" id="A0A2H3E8C5"/>
<name>A0A2H3E8C5_ARMGA</name>